<dbReference type="GO" id="GO:0005737">
    <property type="term" value="C:cytoplasm"/>
    <property type="evidence" value="ECO:0007669"/>
    <property type="project" value="UniProtKB-ARBA"/>
</dbReference>
<dbReference type="InterPro" id="IPR037119">
    <property type="entry name" value="Haem_oxidase_HugZ-like_sf"/>
</dbReference>
<feature type="domain" description="DUF2470" evidence="2">
    <location>
        <begin position="179"/>
        <end position="253"/>
    </location>
</feature>
<evidence type="ECO:0000313" key="5">
    <source>
        <dbReference type="Proteomes" id="UP000564385"/>
    </source>
</evidence>
<protein>
    <recommendedName>
        <fullName evidence="6">DUF2470 domain-containing protein</fullName>
    </recommendedName>
</protein>
<dbReference type="Pfam" id="PF13883">
    <property type="entry name" value="CREG_beta-barrel"/>
    <property type="match status" value="1"/>
</dbReference>
<evidence type="ECO:0008006" key="6">
    <source>
        <dbReference type="Google" id="ProtNLM"/>
    </source>
</evidence>
<dbReference type="Pfam" id="PF10615">
    <property type="entry name" value="DUF2470"/>
    <property type="match status" value="1"/>
</dbReference>
<reference evidence="4 5" key="1">
    <citation type="submission" date="2020-07" db="EMBL/GenBank/DDBJ databases">
        <title>Genomic Encyclopedia of Type Strains, Phase IV (KMG-V): Genome sequencing to study the core and pangenomes of soil and plant-associated prokaryotes.</title>
        <authorList>
            <person name="Whitman W."/>
        </authorList>
    </citation>
    <scope>NUCLEOTIDE SEQUENCE [LARGE SCALE GENOMIC DNA]</scope>
    <source>
        <strain evidence="4 5">M8UP22</strain>
    </source>
</reference>
<proteinExistence type="predicted"/>
<dbReference type="SUPFAM" id="SSF50475">
    <property type="entry name" value="FMN-binding split barrel"/>
    <property type="match status" value="1"/>
</dbReference>
<gene>
    <name evidence="4" type="ORF">HDF08_000938</name>
</gene>
<evidence type="ECO:0000259" key="2">
    <source>
        <dbReference type="Pfam" id="PF10615"/>
    </source>
</evidence>
<comment type="caution">
    <text evidence="4">The sequence shown here is derived from an EMBL/GenBank/DDBJ whole genome shotgun (WGS) entry which is preliminary data.</text>
</comment>
<dbReference type="PANTHER" id="PTHR13343">
    <property type="entry name" value="CREG1 PROTEIN"/>
    <property type="match status" value="1"/>
</dbReference>
<dbReference type="InterPro" id="IPR012349">
    <property type="entry name" value="Split_barrel_FMN-bd"/>
</dbReference>
<dbReference type="InterPro" id="IPR019595">
    <property type="entry name" value="DUF2470"/>
</dbReference>
<dbReference type="PANTHER" id="PTHR13343:SF24">
    <property type="entry name" value="OS07G0573800 PROTEIN"/>
    <property type="match status" value="1"/>
</dbReference>
<dbReference type="Proteomes" id="UP000564385">
    <property type="component" value="Unassembled WGS sequence"/>
</dbReference>
<dbReference type="EMBL" id="JACCCU010000001">
    <property type="protein sequence ID" value="NYF88871.1"/>
    <property type="molecule type" value="Genomic_DNA"/>
</dbReference>
<dbReference type="AlphaFoldDB" id="A0A852VC62"/>
<dbReference type="Gene3D" id="3.20.180.10">
    <property type="entry name" value="PNP-oxidase-like"/>
    <property type="match status" value="1"/>
</dbReference>
<evidence type="ECO:0000313" key="4">
    <source>
        <dbReference type="EMBL" id="NYF88871.1"/>
    </source>
</evidence>
<dbReference type="InterPro" id="IPR055343">
    <property type="entry name" value="CREG_beta-barrel"/>
</dbReference>
<accession>A0A852VC62</accession>
<sequence length="268" mass="28773">MSNQHAAPINPNPQPPVAEPSNAERARTLLHQASVATLSTVSRKQPGFPFGSLMPYALDAGGRPLFLISTMAMHTQNLKGDPRASLFVTQPPADGDVLGAARVTLVGAVHQIVEKERAGARELYLKAHPNSHYWVDFTDFSFFRLEPIDVYYVGGFGVMGWVTAADYASASPDPLAGAAQGILDHMNADHGDALVLLTKTHARLEADSATMTSVDRLGFHIRAVTSAGVKGARIAFLREAKTAGDTRSILVEMVKEARQKSALPTNAY</sequence>
<evidence type="ECO:0000256" key="1">
    <source>
        <dbReference type="SAM" id="MobiDB-lite"/>
    </source>
</evidence>
<feature type="domain" description="CREG-like beta-barrel" evidence="3">
    <location>
        <begin position="21"/>
        <end position="168"/>
    </location>
</feature>
<dbReference type="Gene3D" id="2.30.110.10">
    <property type="entry name" value="Electron Transport, Fmn-binding Protein, Chain A"/>
    <property type="match status" value="1"/>
</dbReference>
<evidence type="ECO:0000259" key="3">
    <source>
        <dbReference type="Pfam" id="PF13883"/>
    </source>
</evidence>
<feature type="region of interest" description="Disordered" evidence="1">
    <location>
        <begin position="1"/>
        <end position="23"/>
    </location>
</feature>
<name>A0A852VC62_9BACT</name>
<organism evidence="4 5">
    <name type="scientific">Tunturiibacter lichenicola</name>
    <dbReference type="NCBI Taxonomy" id="2051959"/>
    <lineage>
        <taxon>Bacteria</taxon>
        <taxon>Pseudomonadati</taxon>
        <taxon>Acidobacteriota</taxon>
        <taxon>Terriglobia</taxon>
        <taxon>Terriglobales</taxon>
        <taxon>Acidobacteriaceae</taxon>
        <taxon>Tunturiibacter</taxon>
    </lineage>
</organism>